<keyword evidence="2" id="KW-1185">Reference proteome</keyword>
<gene>
    <name evidence="1" type="ORF">V6N11_025913</name>
</gene>
<protein>
    <submittedName>
        <fullName evidence="1">Uncharacterized protein</fullName>
    </submittedName>
</protein>
<organism evidence="1 2">
    <name type="scientific">Hibiscus sabdariffa</name>
    <name type="common">roselle</name>
    <dbReference type="NCBI Taxonomy" id="183260"/>
    <lineage>
        <taxon>Eukaryota</taxon>
        <taxon>Viridiplantae</taxon>
        <taxon>Streptophyta</taxon>
        <taxon>Embryophyta</taxon>
        <taxon>Tracheophyta</taxon>
        <taxon>Spermatophyta</taxon>
        <taxon>Magnoliopsida</taxon>
        <taxon>eudicotyledons</taxon>
        <taxon>Gunneridae</taxon>
        <taxon>Pentapetalae</taxon>
        <taxon>rosids</taxon>
        <taxon>malvids</taxon>
        <taxon>Malvales</taxon>
        <taxon>Malvaceae</taxon>
        <taxon>Malvoideae</taxon>
        <taxon>Hibiscus</taxon>
    </lineage>
</organism>
<sequence>MYKLGLEGNVVTYVFRAAKTERRKVEDCRRQKTWASQEQYRAEATTDLVVIEFPSLQDFVKKKGKSRGRAAKSTSLAGSMNKIETLVECPNASEVGRQPRVASQGVANLL</sequence>
<evidence type="ECO:0000313" key="2">
    <source>
        <dbReference type="Proteomes" id="UP001396334"/>
    </source>
</evidence>
<dbReference type="Proteomes" id="UP001396334">
    <property type="component" value="Unassembled WGS sequence"/>
</dbReference>
<proteinExistence type="predicted"/>
<name>A0ABR2SU39_9ROSI</name>
<evidence type="ECO:0000313" key="1">
    <source>
        <dbReference type="EMBL" id="KAK9028766.1"/>
    </source>
</evidence>
<accession>A0ABR2SU39</accession>
<comment type="caution">
    <text evidence="1">The sequence shown here is derived from an EMBL/GenBank/DDBJ whole genome shotgun (WGS) entry which is preliminary data.</text>
</comment>
<dbReference type="EMBL" id="JBBPBN010000011">
    <property type="protein sequence ID" value="KAK9028766.1"/>
    <property type="molecule type" value="Genomic_DNA"/>
</dbReference>
<reference evidence="1 2" key="1">
    <citation type="journal article" date="2024" name="G3 (Bethesda)">
        <title>Genome assembly of Hibiscus sabdariffa L. provides insights into metabolisms of medicinal natural products.</title>
        <authorList>
            <person name="Kim T."/>
        </authorList>
    </citation>
    <scope>NUCLEOTIDE SEQUENCE [LARGE SCALE GENOMIC DNA]</scope>
    <source>
        <strain evidence="1">TK-2024</strain>
        <tissue evidence="1">Old leaves</tissue>
    </source>
</reference>